<name>A0A9Q3DHI7_9BASI</name>
<keyword evidence="3" id="KW-1185">Reference proteome</keyword>
<comment type="caution">
    <text evidence="2">The sequence shown here is derived from an EMBL/GenBank/DDBJ whole genome shotgun (WGS) entry which is preliminary data.</text>
</comment>
<accession>A0A9Q3DHI7</accession>
<gene>
    <name evidence="2" type="ORF">O181_043039</name>
</gene>
<dbReference type="Proteomes" id="UP000765509">
    <property type="component" value="Unassembled WGS sequence"/>
</dbReference>
<dbReference type="EMBL" id="AVOT02017301">
    <property type="protein sequence ID" value="MBW0503324.1"/>
    <property type="molecule type" value="Genomic_DNA"/>
</dbReference>
<reference evidence="2" key="1">
    <citation type="submission" date="2021-03" db="EMBL/GenBank/DDBJ databases">
        <title>Draft genome sequence of rust myrtle Austropuccinia psidii MF-1, a brazilian biotype.</title>
        <authorList>
            <person name="Quecine M.C."/>
            <person name="Pachon D.M.R."/>
            <person name="Bonatelli M.L."/>
            <person name="Correr F.H."/>
            <person name="Franceschini L.M."/>
            <person name="Leite T.F."/>
            <person name="Margarido G.R.A."/>
            <person name="Almeida C.A."/>
            <person name="Ferrarezi J.A."/>
            <person name="Labate C.A."/>
        </authorList>
    </citation>
    <scope>NUCLEOTIDE SEQUENCE</scope>
    <source>
        <strain evidence="2">MF-1</strain>
    </source>
</reference>
<feature type="compositionally biased region" description="Basic and acidic residues" evidence="1">
    <location>
        <begin position="53"/>
        <end position="76"/>
    </location>
</feature>
<organism evidence="2 3">
    <name type="scientific">Austropuccinia psidii MF-1</name>
    <dbReference type="NCBI Taxonomy" id="1389203"/>
    <lineage>
        <taxon>Eukaryota</taxon>
        <taxon>Fungi</taxon>
        <taxon>Dikarya</taxon>
        <taxon>Basidiomycota</taxon>
        <taxon>Pucciniomycotina</taxon>
        <taxon>Pucciniomycetes</taxon>
        <taxon>Pucciniales</taxon>
        <taxon>Sphaerophragmiaceae</taxon>
        <taxon>Austropuccinia</taxon>
    </lineage>
</organism>
<dbReference type="AlphaFoldDB" id="A0A9Q3DHI7"/>
<protein>
    <submittedName>
        <fullName evidence="2">Uncharacterized protein</fullName>
    </submittedName>
</protein>
<feature type="compositionally biased region" description="Polar residues" evidence="1">
    <location>
        <begin position="82"/>
        <end position="91"/>
    </location>
</feature>
<evidence type="ECO:0000256" key="1">
    <source>
        <dbReference type="SAM" id="MobiDB-lite"/>
    </source>
</evidence>
<proteinExistence type="predicted"/>
<evidence type="ECO:0000313" key="2">
    <source>
        <dbReference type="EMBL" id="MBW0503324.1"/>
    </source>
</evidence>
<evidence type="ECO:0000313" key="3">
    <source>
        <dbReference type="Proteomes" id="UP000765509"/>
    </source>
</evidence>
<feature type="region of interest" description="Disordered" evidence="1">
    <location>
        <begin position="13"/>
        <end position="122"/>
    </location>
</feature>
<sequence length="122" mass="13854">MSQYKQYYTVLQRQGLGNFTPNPPSSDELLENTQEIPSGGENSEILRLMESTIIRKSDQKDKEMAQKKREESKEEAPVASTRKPQANQSPQKGKKNKKETGGNHIHPITGSKNPKRCYGQFF</sequence>